<dbReference type="SMART" id="SM01358">
    <property type="entry name" value="HBM"/>
    <property type="match status" value="1"/>
</dbReference>
<keyword evidence="3 9" id="KW-1133">Transmembrane helix</keyword>
<keyword evidence="4 9" id="KW-0472">Membrane</keyword>
<dbReference type="InterPro" id="IPR003660">
    <property type="entry name" value="HAMP_dom"/>
</dbReference>
<dbReference type="PANTHER" id="PTHR32089:SF119">
    <property type="entry name" value="METHYL-ACCEPTING CHEMOTAXIS PROTEIN CTPL"/>
    <property type="match status" value="1"/>
</dbReference>
<dbReference type="Gene3D" id="1.10.287.950">
    <property type="entry name" value="Methyl-accepting chemotaxis protein"/>
    <property type="match status" value="1"/>
</dbReference>
<evidence type="ECO:0000256" key="6">
    <source>
        <dbReference type="ARBA" id="ARBA00029447"/>
    </source>
</evidence>
<feature type="domain" description="Methyl-accepting transducer" evidence="10">
    <location>
        <begin position="354"/>
        <end position="590"/>
    </location>
</feature>
<dbReference type="SUPFAM" id="SSF58104">
    <property type="entry name" value="Methyl-accepting chemotaxis protein (MCP) signaling domain"/>
    <property type="match status" value="1"/>
</dbReference>
<dbReference type="SMART" id="SM00283">
    <property type="entry name" value="MA"/>
    <property type="match status" value="1"/>
</dbReference>
<evidence type="ECO:0000313" key="13">
    <source>
        <dbReference type="Proteomes" id="UP000076661"/>
    </source>
</evidence>
<dbReference type="AlphaFoldDB" id="A0A167L9N7"/>
<accession>A0A167L9N7</accession>
<evidence type="ECO:0000256" key="7">
    <source>
        <dbReference type="PROSITE-ProRule" id="PRU00284"/>
    </source>
</evidence>
<proteinExistence type="inferred from homology"/>
<evidence type="ECO:0000256" key="5">
    <source>
        <dbReference type="ARBA" id="ARBA00023224"/>
    </source>
</evidence>
<feature type="transmembrane region" description="Helical" evidence="9">
    <location>
        <begin position="271"/>
        <end position="292"/>
    </location>
</feature>
<feature type="domain" description="HAMP" evidence="11">
    <location>
        <begin position="296"/>
        <end position="349"/>
    </location>
</feature>
<dbReference type="GO" id="GO:0016020">
    <property type="term" value="C:membrane"/>
    <property type="evidence" value="ECO:0007669"/>
    <property type="project" value="UniProtKB-SubCell"/>
</dbReference>
<evidence type="ECO:0000259" key="11">
    <source>
        <dbReference type="PROSITE" id="PS50885"/>
    </source>
</evidence>
<dbReference type="CDD" id="cd11386">
    <property type="entry name" value="MCP_signal"/>
    <property type="match status" value="1"/>
</dbReference>
<evidence type="ECO:0000256" key="1">
    <source>
        <dbReference type="ARBA" id="ARBA00004141"/>
    </source>
</evidence>
<dbReference type="GO" id="GO:0007165">
    <property type="term" value="P:signal transduction"/>
    <property type="evidence" value="ECO:0007669"/>
    <property type="project" value="UniProtKB-KW"/>
</dbReference>
<comment type="similarity">
    <text evidence="6">Belongs to the methyl-accepting chemotaxis (MCP) protein family.</text>
</comment>
<dbReference type="PRINTS" id="PR00260">
    <property type="entry name" value="CHEMTRNSDUCR"/>
</dbReference>
<dbReference type="Proteomes" id="UP000076661">
    <property type="component" value="Unassembled WGS sequence"/>
</dbReference>
<dbReference type="InterPro" id="IPR004090">
    <property type="entry name" value="Chemotax_Me-accpt_rcpt"/>
</dbReference>
<feature type="region of interest" description="Disordered" evidence="8">
    <location>
        <begin position="405"/>
        <end position="424"/>
    </location>
</feature>
<dbReference type="PANTHER" id="PTHR32089">
    <property type="entry name" value="METHYL-ACCEPTING CHEMOTAXIS PROTEIN MCPB"/>
    <property type="match status" value="1"/>
</dbReference>
<dbReference type="PROSITE" id="PS50111">
    <property type="entry name" value="CHEMOTAXIS_TRANSDUC_2"/>
    <property type="match status" value="1"/>
</dbReference>
<dbReference type="PATRIC" id="fig|1365257.3.peg.3397"/>
<organism evidence="12 13">
    <name type="scientific">Pseudoalteromonas luteoviolacea S4060-1</name>
    <dbReference type="NCBI Taxonomy" id="1365257"/>
    <lineage>
        <taxon>Bacteria</taxon>
        <taxon>Pseudomonadati</taxon>
        <taxon>Pseudomonadota</taxon>
        <taxon>Gammaproteobacteria</taxon>
        <taxon>Alteromonadales</taxon>
        <taxon>Pseudoalteromonadaceae</taxon>
        <taxon>Pseudoalteromonas</taxon>
    </lineage>
</organism>
<feature type="transmembrane region" description="Helical" evidence="9">
    <location>
        <begin position="13"/>
        <end position="32"/>
    </location>
</feature>
<name>A0A167L9N7_9GAMM</name>
<dbReference type="CDD" id="cd06225">
    <property type="entry name" value="HAMP"/>
    <property type="match status" value="1"/>
</dbReference>
<protein>
    <submittedName>
        <fullName evidence="12">Methyl-accepting chemotaxis protein</fullName>
    </submittedName>
</protein>
<evidence type="ECO:0000256" key="4">
    <source>
        <dbReference type="ARBA" id="ARBA00023136"/>
    </source>
</evidence>
<dbReference type="InterPro" id="IPR004089">
    <property type="entry name" value="MCPsignal_dom"/>
</dbReference>
<evidence type="ECO:0000256" key="8">
    <source>
        <dbReference type="SAM" id="MobiDB-lite"/>
    </source>
</evidence>
<dbReference type="Pfam" id="PF00672">
    <property type="entry name" value="HAMP"/>
    <property type="match status" value="1"/>
</dbReference>
<dbReference type="FunFam" id="1.10.287.950:FF:000001">
    <property type="entry name" value="Methyl-accepting chemotaxis sensory transducer"/>
    <property type="match status" value="1"/>
</dbReference>
<dbReference type="PROSITE" id="PS50885">
    <property type="entry name" value="HAMP"/>
    <property type="match status" value="1"/>
</dbReference>
<dbReference type="EMBL" id="AUXX01000030">
    <property type="protein sequence ID" value="KZN64133.1"/>
    <property type="molecule type" value="Genomic_DNA"/>
</dbReference>
<dbReference type="InterPro" id="IPR032255">
    <property type="entry name" value="HBM"/>
</dbReference>
<evidence type="ECO:0000256" key="2">
    <source>
        <dbReference type="ARBA" id="ARBA00022692"/>
    </source>
</evidence>
<dbReference type="RefSeq" id="WP_063381871.1">
    <property type="nucleotide sequence ID" value="NZ_AUXX01000030.1"/>
</dbReference>
<keyword evidence="5 7" id="KW-0807">Transducer</keyword>
<sequence length="626" mass="70192">MALLENLTIKRRLQLNAVVVGVALLVMLAVIITEANTMRRLNETIQYAEELDVHELAMRKYEKNFLFYKDVDALDKFENEYRQLQEKKALLNEIFIEFDIDRSQLQEFDQLVKQYHQSFNNVVALQRTIGLHPKDALYGELRKAVHGVETLLKQKEDYKLLTTMLQLRRAEKDFMLRLDTKYLGKFNKHIETFEAQIRDSNHSSSYQQDLIRLLNVYQTKFKGLIDAQVTLGVDLNSGALGEMKRTVQKSDAVVAAIVLQTKKEIHNNAEFAKTVAIVIFVVAAVIVMFLVWSTSRSIIRPVERVYQTIERIRRENNLGIFIEQTGNDEITDMTRDFNSLIGDFKELISDVNRALVTINDATEHLSQTTAQTSSGMNEQLHEADMVATAATEMQATIQDISHNTEAAAQKAESTNNNAQQGRSEVTSTIDHIMALSHSLSGASEVVGQLERDGETIGSVLDVIRGIAEQTNLLALNAAIEAARAGEQGRGFAVVADEVRSLAQRTQDSTQEIESIISTLQQRTQDVVSIMEECRGQSNESVEQAERAGELLGLITEDVQNIMDMSTHIATAIDEQNQVASEVNKNVVKIRDIAQNASEHAASNAQSSEELSEQARALHIAIDKYKV</sequence>
<comment type="caution">
    <text evidence="12">The sequence shown here is derived from an EMBL/GenBank/DDBJ whole genome shotgun (WGS) entry which is preliminary data.</text>
</comment>
<evidence type="ECO:0000256" key="3">
    <source>
        <dbReference type="ARBA" id="ARBA00022989"/>
    </source>
</evidence>
<evidence type="ECO:0000313" key="12">
    <source>
        <dbReference type="EMBL" id="KZN64133.1"/>
    </source>
</evidence>
<evidence type="ECO:0000256" key="9">
    <source>
        <dbReference type="SAM" id="Phobius"/>
    </source>
</evidence>
<dbReference type="GO" id="GO:0004888">
    <property type="term" value="F:transmembrane signaling receptor activity"/>
    <property type="evidence" value="ECO:0007669"/>
    <property type="project" value="InterPro"/>
</dbReference>
<keyword evidence="2 9" id="KW-0812">Transmembrane</keyword>
<dbReference type="GO" id="GO:0006935">
    <property type="term" value="P:chemotaxis"/>
    <property type="evidence" value="ECO:0007669"/>
    <property type="project" value="InterPro"/>
</dbReference>
<dbReference type="SMART" id="SM00304">
    <property type="entry name" value="HAMP"/>
    <property type="match status" value="1"/>
</dbReference>
<evidence type="ECO:0000259" key="10">
    <source>
        <dbReference type="PROSITE" id="PS50111"/>
    </source>
</evidence>
<comment type="subcellular location">
    <subcellularLocation>
        <location evidence="1">Membrane</location>
        <topology evidence="1">Multi-pass membrane protein</topology>
    </subcellularLocation>
</comment>
<dbReference type="Pfam" id="PF00015">
    <property type="entry name" value="MCPsignal"/>
    <property type="match status" value="1"/>
</dbReference>
<gene>
    <name evidence="12" type="ORF">N478_22910</name>
</gene>
<reference evidence="12 13" key="1">
    <citation type="submission" date="2013-07" db="EMBL/GenBank/DDBJ databases">
        <title>Comparative Genomic and Metabolomic Analysis of Twelve Strains of Pseudoalteromonas luteoviolacea.</title>
        <authorList>
            <person name="Vynne N.G."/>
            <person name="Mansson M."/>
            <person name="Gram L."/>
        </authorList>
    </citation>
    <scope>NUCLEOTIDE SEQUENCE [LARGE SCALE GENOMIC DNA]</scope>
    <source>
        <strain evidence="12 13">S4060-1</strain>
    </source>
</reference>